<dbReference type="PANTHER" id="PTHR34148:SF1">
    <property type="entry name" value="ADENOSYLCOBINAMIDE-GDP RIBAZOLETRANSFERASE"/>
    <property type="match status" value="1"/>
</dbReference>
<evidence type="ECO:0000256" key="5">
    <source>
        <dbReference type="ARBA" id="ARBA00013200"/>
    </source>
</evidence>
<keyword evidence="13 19" id="KW-0472">Membrane</keyword>
<evidence type="ECO:0000256" key="13">
    <source>
        <dbReference type="ARBA" id="ARBA00023136"/>
    </source>
</evidence>
<sequence>MSKSPDIPSLSPAPSPPSPPSGWLADLHLAASFMTRIPLPDPGVVAGGLAPAMRCFPLVGLGLGLLAGLVGAIATWLLPPLPAALLAILTLVLATGALHEDGLADLADGLGARGGIDKRLEVMRQSSIGAYGVLALLFSVGLRVGALAAIPGGWRMAGALMAASALSRAMIPAAMQIMPPVRPDGLGAAAGVPDATVAATAAGLGLAVAALGIGLGGALAAAILAIVATLAVVMVARRVLGGFTGDVLGAVQQAAEIAILLAAAMVWA</sequence>
<evidence type="ECO:0000256" key="16">
    <source>
        <dbReference type="ARBA" id="ARBA00032853"/>
    </source>
</evidence>
<evidence type="ECO:0000256" key="3">
    <source>
        <dbReference type="ARBA" id="ARBA00004663"/>
    </source>
</evidence>
<keyword evidence="12 19" id="KW-1133">Transmembrane helix</keyword>
<gene>
    <name evidence="19 20" type="primary">cobS</name>
    <name evidence="20" type="ORF">CU669_06425</name>
</gene>
<dbReference type="EC" id="2.7.8.26" evidence="5 19"/>
<feature type="transmembrane region" description="Helical" evidence="19">
    <location>
        <begin position="58"/>
        <end position="78"/>
    </location>
</feature>
<evidence type="ECO:0000256" key="9">
    <source>
        <dbReference type="ARBA" id="ARBA00022679"/>
    </source>
</evidence>
<reference evidence="20 21" key="1">
    <citation type="submission" date="2017-11" db="EMBL/GenBank/DDBJ databases">
        <title>Draft genome sequence of magnetotactic bacterium Magnetospirillum kuznetsovii LBB-42.</title>
        <authorList>
            <person name="Grouzdev D.S."/>
            <person name="Rysina M.S."/>
            <person name="Baslerov R.V."/>
            <person name="Koziaeva V."/>
        </authorList>
    </citation>
    <scope>NUCLEOTIDE SEQUENCE [LARGE SCALE GENOMIC DNA]</scope>
    <source>
        <strain evidence="20 21">LBB-42</strain>
    </source>
</reference>
<protein>
    <recommendedName>
        <fullName evidence="6 19">Adenosylcobinamide-GDP ribazoletransferase</fullName>
        <ecNumber evidence="5 19">2.7.8.26</ecNumber>
    </recommendedName>
    <alternativeName>
        <fullName evidence="16 19">Cobalamin synthase</fullName>
    </alternativeName>
    <alternativeName>
        <fullName evidence="15 19">Cobalamin-5'-phosphate synthase</fullName>
    </alternativeName>
</protein>
<evidence type="ECO:0000256" key="14">
    <source>
        <dbReference type="ARBA" id="ARBA00025228"/>
    </source>
</evidence>
<organism evidence="20 21">
    <name type="scientific">Paramagnetospirillum kuznetsovii</name>
    <dbReference type="NCBI Taxonomy" id="2053833"/>
    <lineage>
        <taxon>Bacteria</taxon>
        <taxon>Pseudomonadati</taxon>
        <taxon>Pseudomonadota</taxon>
        <taxon>Alphaproteobacteria</taxon>
        <taxon>Rhodospirillales</taxon>
        <taxon>Magnetospirillaceae</taxon>
        <taxon>Paramagnetospirillum</taxon>
    </lineage>
</organism>
<dbReference type="Proteomes" id="UP000251075">
    <property type="component" value="Unassembled WGS sequence"/>
</dbReference>
<comment type="caution">
    <text evidence="20">The sequence shown here is derived from an EMBL/GenBank/DDBJ whole genome shotgun (WGS) entry which is preliminary data.</text>
</comment>
<proteinExistence type="inferred from homology"/>
<comment type="pathway">
    <text evidence="3 19">Cofactor biosynthesis; adenosylcobalamin biosynthesis; adenosylcobalamin from cob(II)yrinate a,c-diamide: step 7/7.</text>
</comment>
<evidence type="ECO:0000313" key="20">
    <source>
        <dbReference type="EMBL" id="RAU23006.1"/>
    </source>
</evidence>
<evidence type="ECO:0000256" key="17">
    <source>
        <dbReference type="ARBA" id="ARBA00048623"/>
    </source>
</evidence>
<keyword evidence="8 19" id="KW-0169">Cobalamin biosynthesis</keyword>
<evidence type="ECO:0000256" key="10">
    <source>
        <dbReference type="ARBA" id="ARBA00022692"/>
    </source>
</evidence>
<comment type="cofactor">
    <cofactor evidence="1 19">
        <name>Mg(2+)</name>
        <dbReference type="ChEBI" id="CHEBI:18420"/>
    </cofactor>
</comment>
<dbReference type="InterPro" id="IPR003805">
    <property type="entry name" value="CobS"/>
</dbReference>
<comment type="catalytic activity">
    <reaction evidence="17 19">
        <text>alpha-ribazole + adenosylcob(III)inamide-GDP = adenosylcob(III)alamin + GMP + H(+)</text>
        <dbReference type="Rhea" id="RHEA:16049"/>
        <dbReference type="ChEBI" id="CHEBI:10329"/>
        <dbReference type="ChEBI" id="CHEBI:15378"/>
        <dbReference type="ChEBI" id="CHEBI:18408"/>
        <dbReference type="ChEBI" id="CHEBI:58115"/>
        <dbReference type="ChEBI" id="CHEBI:60487"/>
        <dbReference type="EC" id="2.7.8.26"/>
    </reaction>
</comment>
<feature type="transmembrane region" description="Helical" evidence="19">
    <location>
        <begin position="213"/>
        <end position="235"/>
    </location>
</feature>
<feature type="transmembrane region" description="Helical" evidence="19">
    <location>
        <begin position="84"/>
        <end position="107"/>
    </location>
</feature>
<dbReference type="UniPathway" id="UPA00148">
    <property type="reaction ID" value="UER00238"/>
</dbReference>
<keyword evidence="7 19" id="KW-1003">Cell membrane</keyword>
<evidence type="ECO:0000256" key="6">
    <source>
        <dbReference type="ARBA" id="ARBA00015850"/>
    </source>
</evidence>
<keyword evidence="11 19" id="KW-0460">Magnesium</keyword>
<dbReference type="Pfam" id="PF02654">
    <property type="entry name" value="CobS"/>
    <property type="match status" value="1"/>
</dbReference>
<evidence type="ECO:0000256" key="11">
    <source>
        <dbReference type="ARBA" id="ARBA00022842"/>
    </source>
</evidence>
<keyword evidence="10 19" id="KW-0812">Transmembrane</keyword>
<feature type="transmembrane region" description="Helical" evidence="19">
    <location>
        <begin position="128"/>
        <end position="150"/>
    </location>
</feature>
<evidence type="ECO:0000256" key="12">
    <source>
        <dbReference type="ARBA" id="ARBA00022989"/>
    </source>
</evidence>
<comment type="similarity">
    <text evidence="4 19">Belongs to the CobS family.</text>
</comment>
<comment type="subcellular location">
    <subcellularLocation>
        <location evidence="2 19">Cell membrane</location>
        <topology evidence="2 19">Multi-pass membrane protein</topology>
    </subcellularLocation>
</comment>
<dbReference type="OrthoDB" id="9794626at2"/>
<evidence type="ECO:0000256" key="7">
    <source>
        <dbReference type="ARBA" id="ARBA00022475"/>
    </source>
</evidence>
<evidence type="ECO:0000256" key="8">
    <source>
        <dbReference type="ARBA" id="ARBA00022573"/>
    </source>
</evidence>
<evidence type="ECO:0000256" key="1">
    <source>
        <dbReference type="ARBA" id="ARBA00001946"/>
    </source>
</evidence>
<dbReference type="AlphaFoldDB" id="A0A364P130"/>
<dbReference type="GO" id="GO:0009236">
    <property type="term" value="P:cobalamin biosynthetic process"/>
    <property type="evidence" value="ECO:0007669"/>
    <property type="project" value="UniProtKB-UniRule"/>
</dbReference>
<dbReference type="EMBL" id="PGTO01000003">
    <property type="protein sequence ID" value="RAU23006.1"/>
    <property type="molecule type" value="Genomic_DNA"/>
</dbReference>
<accession>A0A364P130</accession>
<dbReference type="PANTHER" id="PTHR34148">
    <property type="entry name" value="ADENOSYLCOBINAMIDE-GDP RIBAZOLETRANSFERASE"/>
    <property type="match status" value="1"/>
</dbReference>
<evidence type="ECO:0000256" key="18">
    <source>
        <dbReference type="ARBA" id="ARBA00049504"/>
    </source>
</evidence>
<dbReference type="GO" id="GO:0008818">
    <property type="term" value="F:cobalamin 5'-phosphate synthase activity"/>
    <property type="evidence" value="ECO:0007669"/>
    <property type="project" value="UniProtKB-UniRule"/>
</dbReference>
<dbReference type="GO" id="GO:0051073">
    <property type="term" value="F:adenosylcobinamide-GDP ribazoletransferase activity"/>
    <property type="evidence" value="ECO:0007669"/>
    <property type="project" value="UniProtKB-UniRule"/>
</dbReference>
<evidence type="ECO:0000256" key="19">
    <source>
        <dbReference type="HAMAP-Rule" id="MF_00719"/>
    </source>
</evidence>
<evidence type="ECO:0000256" key="15">
    <source>
        <dbReference type="ARBA" id="ARBA00032605"/>
    </source>
</evidence>
<dbReference type="NCBIfam" id="TIGR00317">
    <property type="entry name" value="cobS"/>
    <property type="match status" value="1"/>
</dbReference>
<dbReference type="HAMAP" id="MF_00719">
    <property type="entry name" value="CobS"/>
    <property type="match status" value="1"/>
</dbReference>
<comment type="function">
    <text evidence="14 19">Joins adenosylcobinamide-GDP and alpha-ribazole to generate adenosylcobalamin (Ado-cobalamin). Also synthesizes adenosylcobalamin 5'-phosphate from adenosylcobinamide-GDP and alpha-ribazole 5'-phosphate.</text>
</comment>
<keyword evidence="21" id="KW-1185">Reference proteome</keyword>
<keyword evidence="9 19" id="KW-0808">Transferase</keyword>
<evidence type="ECO:0000313" key="21">
    <source>
        <dbReference type="Proteomes" id="UP000251075"/>
    </source>
</evidence>
<dbReference type="GO" id="GO:0005886">
    <property type="term" value="C:plasma membrane"/>
    <property type="evidence" value="ECO:0007669"/>
    <property type="project" value="UniProtKB-SubCell"/>
</dbReference>
<evidence type="ECO:0000256" key="2">
    <source>
        <dbReference type="ARBA" id="ARBA00004651"/>
    </source>
</evidence>
<evidence type="ECO:0000256" key="4">
    <source>
        <dbReference type="ARBA" id="ARBA00010561"/>
    </source>
</evidence>
<comment type="catalytic activity">
    <reaction evidence="18 19">
        <text>alpha-ribazole 5'-phosphate + adenosylcob(III)inamide-GDP = adenosylcob(III)alamin 5'-phosphate + GMP + H(+)</text>
        <dbReference type="Rhea" id="RHEA:23560"/>
        <dbReference type="ChEBI" id="CHEBI:15378"/>
        <dbReference type="ChEBI" id="CHEBI:57918"/>
        <dbReference type="ChEBI" id="CHEBI:58115"/>
        <dbReference type="ChEBI" id="CHEBI:60487"/>
        <dbReference type="ChEBI" id="CHEBI:60493"/>
        <dbReference type="EC" id="2.7.8.26"/>
    </reaction>
</comment>
<name>A0A364P130_9PROT</name>